<evidence type="ECO:0000256" key="11">
    <source>
        <dbReference type="ARBA" id="ARBA00023303"/>
    </source>
</evidence>
<dbReference type="AlphaFoldDB" id="T1JBK6"/>
<evidence type="ECO:0000313" key="14">
    <source>
        <dbReference type="EnsemblMetazoa" id="SMAR011155-PA"/>
    </source>
</evidence>
<comment type="similarity">
    <text evidence="2 12">Belongs to the amiloride-sensitive sodium channel (TC 1.A.6) family.</text>
</comment>
<evidence type="ECO:0000256" key="6">
    <source>
        <dbReference type="ARBA" id="ARBA00022989"/>
    </source>
</evidence>
<reference evidence="15" key="1">
    <citation type="submission" date="2011-05" db="EMBL/GenBank/DDBJ databases">
        <authorList>
            <person name="Richards S.R."/>
            <person name="Qu J."/>
            <person name="Jiang H."/>
            <person name="Jhangiani S.N."/>
            <person name="Agravi P."/>
            <person name="Goodspeed R."/>
            <person name="Gross S."/>
            <person name="Mandapat C."/>
            <person name="Jackson L."/>
            <person name="Mathew T."/>
            <person name="Pu L."/>
            <person name="Thornton R."/>
            <person name="Saada N."/>
            <person name="Wilczek-Boney K.B."/>
            <person name="Lee S."/>
            <person name="Kovar C."/>
            <person name="Wu Y."/>
            <person name="Scherer S.E."/>
            <person name="Worley K.C."/>
            <person name="Muzny D.M."/>
            <person name="Gibbs R."/>
        </authorList>
    </citation>
    <scope>NUCLEOTIDE SEQUENCE</scope>
    <source>
        <strain evidence="15">Brora</strain>
    </source>
</reference>
<evidence type="ECO:0000256" key="13">
    <source>
        <dbReference type="SAM" id="Phobius"/>
    </source>
</evidence>
<name>T1JBK6_STRMM</name>
<dbReference type="PANTHER" id="PTHR11690">
    <property type="entry name" value="AMILORIDE-SENSITIVE SODIUM CHANNEL-RELATED"/>
    <property type="match status" value="1"/>
</dbReference>
<feature type="transmembrane region" description="Helical" evidence="13">
    <location>
        <begin position="658"/>
        <end position="677"/>
    </location>
</feature>
<keyword evidence="10 12" id="KW-0739">Sodium transport</keyword>
<sequence>MYEKKEKFMNDTLNNFNNTSADVKCIEDVDILDLLDQYENDADQLWGATDDLLHYEIVTFDKIDTPTNPCTSLEKFKMCEEDCVNTKMDNLTCREPNCMTKCLQQQKFTQFTQLRQGLKIFLYQNLSLYIFEYMFLNSTSSPCVNLSVMEDCHKNCYLDQIKLQNLTCQFPFLPKEIDNDEECIANELACNYTAILGEIRIKVNPSFLCNCARECEKTVITTHYNFEKHNTNTTIFYSFSNWIRKLTEYYSYDFIALLCDVGGYLSLYTGLSCTSIVKLLFHDLKKTFQKLLFSVKKNHFEKKVISNISIMLKEKKEVPHLDKIKIIFILLSFSVCCYIISIRVKDYFKFPVYVTIVLVQDRYIQPPTIVFCSENSDMYEKKEKFIMSNHTFHNVKCIEDVDILDLLIQFENDADQLWEATGDLANYEMAVQMGKNFGKKSKTFVPNFGNLSYLDTVFGRCIKVESGSMEYNPVSAIYYMGFFGEGIRCNTHTKIFLMKTEERIDFLTYNIQPHDVAMTIKFSRQTLDRLDTPTNPCTTLEKFKVCEKSCVSTKMEDENIICRLPFLNSTNITMCKTPADAKATRKSYIKVHANTDAIHDCNCDPPCSHTIYTNLIDYCPITKEMDILVLTMYEFDSNIREMLKEELAVPFIKLVCDIGSITGFFLGLSILLCFKLVEKFLNRIKVHL</sequence>
<evidence type="ECO:0000256" key="7">
    <source>
        <dbReference type="ARBA" id="ARBA00023053"/>
    </source>
</evidence>
<keyword evidence="15" id="KW-1185">Reference proteome</keyword>
<evidence type="ECO:0000256" key="4">
    <source>
        <dbReference type="ARBA" id="ARBA00022461"/>
    </source>
</evidence>
<evidence type="ECO:0000256" key="1">
    <source>
        <dbReference type="ARBA" id="ARBA00004141"/>
    </source>
</evidence>
<keyword evidence="11 12" id="KW-0407">Ion channel</keyword>
<evidence type="ECO:0000256" key="3">
    <source>
        <dbReference type="ARBA" id="ARBA00022448"/>
    </source>
</evidence>
<evidence type="ECO:0000256" key="5">
    <source>
        <dbReference type="ARBA" id="ARBA00022692"/>
    </source>
</evidence>
<proteinExistence type="inferred from homology"/>
<dbReference type="Gene3D" id="1.10.287.770">
    <property type="entry name" value="YojJ-like"/>
    <property type="match status" value="2"/>
</dbReference>
<evidence type="ECO:0000256" key="12">
    <source>
        <dbReference type="RuleBase" id="RU000679"/>
    </source>
</evidence>
<keyword evidence="3 12" id="KW-0813">Transport</keyword>
<organism evidence="14 15">
    <name type="scientific">Strigamia maritima</name>
    <name type="common">European centipede</name>
    <name type="synonym">Geophilus maritimus</name>
    <dbReference type="NCBI Taxonomy" id="126957"/>
    <lineage>
        <taxon>Eukaryota</taxon>
        <taxon>Metazoa</taxon>
        <taxon>Ecdysozoa</taxon>
        <taxon>Arthropoda</taxon>
        <taxon>Myriapoda</taxon>
        <taxon>Chilopoda</taxon>
        <taxon>Pleurostigmophora</taxon>
        <taxon>Geophilomorpha</taxon>
        <taxon>Linotaeniidae</taxon>
        <taxon>Strigamia</taxon>
    </lineage>
</organism>
<protein>
    <submittedName>
        <fullName evidence="14">Uncharacterized protein</fullName>
    </submittedName>
</protein>
<accession>T1JBK6</accession>
<keyword evidence="5 12" id="KW-0812">Transmembrane</keyword>
<comment type="subcellular location">
    <subcellularLocation>
        <location evidence="1">Membrane</location>
        <topology evidence="1">Multi-pass membrane protein</topology>
    </subcellularLocation>
</comment>
<evidence type="ECO:0000256" key="10">
    <source>
        <dbReference type="ARBA" id="ARBA00023201"/>
    </source>
</evidence>
<dbReference type="EnsemblMetazoa" id="SMAR011155-RA">
    <property type="protein sequence ID" value="SMAR011155-PA"/>
    <property type="gene ID" value="SMAR011155"/>
</dbReference>
<dbReference type="PhylomeDB" id="T1JBK6"/>
<dbReference type="EMBL" id="JH432011">
    <property type="status" value="NOT_ANNOTATED_CDS"/>
    <property type="molecule type" value="Genomic_DNA"/>
</dbReference>
<evidence type="ECO:0000256" key="2">
    <source>
        <dbReference type="ARBA" id="ARBA00007193"/>
    </source>
</evidence>
<reference evidence="14" key="2">
    <citation type="submission" date="2015-02" db="UniProtKB">
        <authorList>
            <consortium name="EnsemblMetazoa"/>
        </authorList>
    </citation>
    <scope>IDENTIFICATION</scope>
</reference>
<dbReference type="Proteomes" id="UP000014500">
    <property type="component" value="Unassembled WGS sequence"/>
</dbReference>
<evidence type="ECO:0000313" key="15">
    <source>
        <dbReference type="Proteomes" id="UP000014500"/>
    </source>
</evidence>
<dbReference type="Pfam" id="PF00858">
    <property type="entry name" value="ASC"/>
    <property type="match status" value="1"/>
</dbReference>
<keyword evidence="9 13" id="KW-0472">Membrane</keyword>
<evidence type="ECO:0000256" key="9">
    <source>
        <dbReference type="ARBA" id="ARBA00023136"/>
    </source>
</evidence>
<keyword evidence="8 12" id="KW-0406">Ion transport</keyword>
<dbReference type="GO" id="GO:0015280">
    <property type="term" value="F:ligand-gated sodium channel activity"/>
    <property type="evidence" value="ECO:0007669"/>
    <property type="project" value="TreeGrafter"/>
</dbReference>
<dbReference type="HOGENOM" id="CLU_400272_0_0_1"/>
<evidence type="ECO:0000256" key="8">
    <source>
        <dbReference type="ARBA" id="ARBA00023065"/>
    </source>
</evidence>
<keyword evidence="7" id="KW-0915">Sodium</keyword>
<keyword evidence="6 13" id="KW-1133">Transmembrane helix</keyword>
<dbReference type="GO" id="GO:0005886">
    <property type="term" value="C:plasma membrane"/>
    <property type="evidence" value="ECO:0007669"/>
    <property type="project" value="TreeGrafter"/>
</dbReference>
<dbReference type="InterPro" id="IPR001873">
    <property type="entry name" value="ENaC"/>
</dbReference>
<keyword evidence="4 12" id="KW-0894">Sodium channel</keyword>